<feature type="compositionally biased region" description="Basic and acidic residues" evidence="2">
    <location>
        <begin position="392"/>
        <end position="407"/>
    </location>
</feature>
<organism evidence="4 5">
    <name type="scientific">Ascodesmis nigricans</name>
    <dbReference type="NCBI Taxonomy" id="341454"/>
    <lineage>
        <taxon>Eukaryota</taxon>
        <taxon>Fungi</taxon>
        <taxon>Dikarya</taxon>
        <taxon>Ascomycota</taxon>
        <taxon>Pezizomycotina</taxon>
        <taxon>Pezizomycetes</taxon>
        <taxon>Pezizales</taxon>
        <taxon>Ascodesmidaceae</taxon>
        <taxon>Ascodesmis</taxon>
    </lineage>
</organism>
<feature type="compositionally biased region" description="Low complexity" evidence="2">
    <location>
        <begin position="431"/>
        <end position="445"/>
    </location>
</feature>
<dbReference type="Gene3D" id="3.30.530.20">
    <property type="match status" value="1"/>
</dbReference>
<dbReference type="PANTHER" id="PTHR40370:SF1">
    <property type="entry name" value="DUF3074 DOMAIN-CONTAINING PROTEIN"/>
    <property type="match status" value="1"/>
</dbReference>
<dbReference type="InterPro" id="IPR023393">
    <property type="entry name" value="START-like_dom_sf"/>
</dbReference>
<feature type="compositionally biased region" description="Low complexity" evidence="2">
    <location>
        <begin position="520"/>
        <end position="537"/>
    </location>
</feature>
<sequence length="679" mass="74783">MAEVHEALKSLAPARHETFPRSRSTLDIHLANTLVDVHTLISSIPPPENIPPNLHLPSPPNTDAKILQKEWKLVKMSSKDNPLDISVFKLSAKDGRGAWFARRSMHMDIPFSRFKAGLQKEFDQPKDENGVEQGAIRGIGKNETIQDHESELGKAEVMVLSAQFPGPSAPRMFVEGYLTTSAHPEDLSMSNGIDSDESTHEAQDIQAAAVQRPKQFTIISKPVLDHPAVEDKPGHVLGQYESVEFIREVPLDPRHIDRSQSFPNVGSAAKLLTSPTRPRGRTVSGNLEDPNPSIPVEWIMITRSDPGGNVPRWMVERGTPNGIVKDAEKFIKWCREAYHLDETREASLEVSTSQATKGQLAHKDPEIRSEAQKHLVGQGARASTSSASTIVAKDHALSPSSESHKSFDSLQPPSEATDDDDEQNHSGGGVLSSLAAGVSSLANSAISSTTSKNNSHHVHTPPPSEPDIPTPPTTNFTDTDTATDPVSPSSSSASISSFATCISQDDVSRNLFNPDTPNASHPSQSESSSSSMTPESQALHQFLKEKAKLEEKLRREEAKRMEKERKITEKHLRNLEKRERKYRRAVEKAEEKKKREAEKVRRAKMEGDGMSGFGGGGHRPHPAHQGSSSKKEGWREVETLKGLVEELTRENLELKKRVEKLENEKMLLERELGTGGEDA</sequence>
<protein>
    <recommendedName>
        <fullName evidence="3">DUF3074 domain-containing protein</fullName>
    </recommendedName>
</protein>
<keyword evidence="1" id="KW-0175">Coiled coil</keyword>
<dbReference type="InParanoid" id="A0A4S2MPP5"/>
<dbReference type="Pfam" id="PF11274">
    <property type="entry name" value="DUF3074"/>
    <property type="match status" value="1"/>
</dbReference>
<dbReference type="PANTHER" id="PTHR40370">
    <property type="entry name" value="EXPRESSED PROTEIN"/>
    <property type="match status" value="1"/>
</dbReference>
<dbReference type="InterPro" id="IPR024500">
    <property type="entry name" value="DUF3074"/>
</dbReference>
<dbReference type="Proteomes" id="UP000298138">
    <property type="component" value="Unassembled WGS sequence"/>
</dbReference>
<feature type="compositionally biased region" description="Basic and acidic residues" evidence="2">
    <location>
        <begin position="361"/>
        <end position="373"/>
    </location>
</feature>
<dbReference type="AlphaFoldDB" id="A0A4S2MPP5"/>
<feature type="domain" description="DUF3074" evidence="3">
    <location>
        <begin position="99"/>
        <end position="333"/>
    </location>
</feature>
<evidence type="ECO:0000256" key="1">
    <source>
        <dbReference type="SAM" id="Coils"/>
    </source>
</evidence>
<feature type="region of interest" description="Disordered" evidence="2">
    <location>
        <begin position="344"/>
        <end position="547"/>
    </location>
</feature>
<evidence type="ECO:0000313" key="5">
    <source>
        <dbReference type="Proteomes" id="UP000298138"/>
    </source>
</evidence>
<evidence type="ECO:0000256" key="2">
    <source>
        <dbReference type="SAM" id="MobiDB-lite"/>
    </source>
</evidence>
<evidence type="ECO:0000313" key="4">
    <source>
        <dbReference type="EMBL" id="TGZ79162.1"/>
    </source>
</evidence>
<feature type="coiled-coil region" evidence="1">
    <location>
        <begin position="637"/>
        <end position="671"/>
    </location>
</feature>
<feature type="compositionally biased region" description="Polar residues" evidence="2">
    <location>
        <begin position="510"/>
        <end position="519"/>
    </location>
</feature>
<keyword evidence="5" id="KW-1185">Reference proteome</keyword>
<dbReference type="OrthoDB" id="5403181at2759"/>
<feature type="compositionally biased region" description="Low complexity" evidence="2">
    <location>
        <begin position="473"/>
        <end position="503"/>
    </location>
</feature>
<name>A0A4S2MPP5_9PEZI</name>
<dbReference type="SUPFAM" id="SSF55961">
    <property type="entry name" value="Bet v1-like"/>
    <property type="match status" value="1"/>
</dbReference>
<dbReference type="EMBL" id="ML220134">
    <property type="protein sequence ID" value="TGZ79162.1"/>
    <property type="molecule type" value="Genomic_DNA"/>
</dbReference>
<feature type="compositionally biased region" description="Pro residues" evidence="2">
    <location>
        <begin position="460"/>
        <end position="472"/>
    </location>
</feature>
<feature type="region of interest" description="Disordered" evidence="2">
    <location>
        <begin position="581"/>
        <end position="635"/>
    </location>
</feature>
<feature type="compositionally biased region" description="Basic and acidic residues" evidence="2">
    <location>
        <begin position="581"/>
        <end position="607"/>
    </location>
</feature>
<feature type="region of interest" description="Disordered" evidence="2">
    <location>
        <begin position="270"/>
        <end position="289"/>
    </location>
</feature>
<accession>A0A4S2MPP5</accession>
<reference evidence="4 5" key="1">
    <citation type="submission" date="2019-04" db="EMBL/GenBank/DDBJ databases">
        <title>Comparative genomics and transcriptomics to analyze fruiting body development in filamentous ascomycetes.</title>
        <authorList>
            <consortium name="DOE Joint Genome Institute"/>
            <person name="Lutkenhaus R."/>
            <person name="Traeger S."/>
            <person name="Breuer J."/>
            <person name="Kuo A."/>
            <person name="Lipzen A."/>
            <person name="Pangilinan J."/>
            <person name="Dilworth D."/>
            <person name="Sandor L."/>
            <person name="Poggeler S."/>
            <person name="Barry K."/>
            <person name="Grigoriev I.V."/>
            <person name="Nowrousian M."/>
        </authorList>
    </citation>
    <scope>NUCLEOTIDE SEQUENCE [LARGE SCALE GENOMIC DNA]</scope>
    <source>
        <strain evidence="4 5">CBS 389.68</strain>
    </source>
</reference>
<gene>
    <name evidence="4" type="ORF">EX30DRAFT_342630</name>
</gene>
<proteinExistence type="predicted"/>
<evidence type="ECO:0000259" key="3">
    <source>
        <dbReference type="Pfam" id="PF11274"/>
    </source>
</evidence>